<feature type="chain" id="PRO_5047180437" evidence="2">
    <location>
        <begin position="39"/>
        <end position="563"/>
    </location>
</feature>
<evidence type="ECO:0000313" key="4">
    <source>
        <dbReference type="EMBL" id="MDY7225423.1"/>
    </source>
</evidence>
<dbReference type="SMART" id="SM00564">
    <property type="entry name" value="PQQ"/>
    <property type="match status" value="4"/>
</dbReference>
<keyword evidence="5" id="KW-1185">Reference proteome</keyword>
<feature type="signal peptide" evidence="2">
    <location>
        <begin position="1"/>
        <end position="38"/>
    </location>
</feature>
<comment type="caution">
    <text evidence="4">The sequence shown here is derived from an EMBL/GenBank/DDBJ whole genome shotgun (WGS) entry which is preliminary data.</text>
</comment>
<accession>A0ABU5GW55</accession>
<reference evidence="4 5" key="1">
    <citation type="submission" date="2023-12" db="EMBL/GenBank/DDBJ databases">
        <title>the genome sequence of Hyalangium sp. s54d21.</title>
        <authorList>
            <person name="Zhang X."/>
        </authorList>
    </citation>
    <scope>NUCLEOTIDE SEQUENCE [LARGE SCALE GENOMIC DNA]</scope>
    <source>
        <strain evidence="5">s54d21</strain>
    </source>
</reference>
<dbReference type="RefSeq" id="WP_321544133.1">
    <property type="nucleotide sequence ID" value="NZ_JAXIVS010000001.1"/>
</dbReference>
<protein>
    <submittedName>
        <fullName evidence="4">PQQ-binding-like beta-propeller repeat protein</fullName>
    </submittedName>
</protein>
<dbReference type="Gene3D" id="2.130.10.10">
    <property type="entry name" value="YVTN repeat-like/Quinoprotein amine dehydrogenase"/>
    <property type="match status" value="1"/>
</dbReference>
<keyword evidence="2" id="KW-0732">Signal</keyword>
<feature type="region of interest" description="Disordered" evidence="1">
    <location>
        <begin position="34"/>
        <end position="64"/>
    </location>
</feature>
<dbReference type="EMBL" id="JAXIVS010000001">
    <property type="protein sequence ID" value="MDY7225423.1"/>
    <property type="molecule type" value="Genomic_DNA"/>
</dbReference>
<evidence type="ECO:0000259" key="3">
    <source>
        <dbReference type="Pfam" id="PF13360"/>
    </source>
</evidence>
<dbReference type="PANTHER" id="PTHR34512:SF30">
    <property type="entry name" value="OUTER MEMBRANE PROTEIN ASSEMBLY FACTOR BAMB"/>
    <property type="match status" value="1"/>
</dbReference>
<evidence type="ECO:0000256" key="2">
    <source>
        <dbReference type="SAM" id="SignalP"/>
    </source>
</evidence>
<dbReference type="PANTHER" id="PTHR34512">
    <property type="entry name" value="CELL SURFACE PROTEIN"/>
    <property type="match status" value="1"/>
</dbReference>
<evidence type="ECO:0000313" key="5">
    <source>
        <dbReference type="Proteomes" id="UP001291309"/>
    </source>
</evidence>
<dbReference type="Pfam" id="PF13360">
    <property type="entry name" value="PQQ_2"/>
    <property type="match status" value="1"/>
</dbReference>
<dbReference type="InterPro" id="IPR002372">
    <property type="entry name" value="PQQ_rpt_dom"/>
</dbReference>
<dbReference type="InterPro" id="IPR011047">
    <property type="entry name" value="Quinoprotein_ADH-like_sf"/>
</dbReference>
<dbReference type="InterPro" id="IPR015943">
    <property type="entry name" value="WD40/YVTN_repeat-like_dom_sf"/>
</dbReference>
<feature type="domain" description="Pyrrolo-quinoline quinone repeat" evidence="3">
    <location>
        <begin position="470"/>
        <end position="555"/>
    </location>
</feature>
<name>A0ABU5GW55_9BACT</name>
<dbReference type="Proteomes" id="UP001291309">
    <property type="component" value="Unassembled WGS sequence"/>
</dbReference>
<dbReference type="SUPFAM" id="SSF50998">
    <property type="entry name" value="Quinoprotein alcohol dehydrogenase-like"/>
    <property type="match status" value="1"/>
</dbReference>
<dbReference type="PROSITE" id="PS51257">
    <property type="entry name" value="PROKAR_LIPOPROTEIN"/>
    <property type="match status" value="1"/>
</dbReference>
<gene>
    <name evidence="4" type="ORF">SYV04_03480</name>
</gene>
<dbReference type="InterPro" id="IPR018391">
    <property type="entry name" value="PQQ_b-propeller_rpt"/>
</dbReference>
<proteinExistence type="predicted"/>
<organism evidence="4 5">
    <name type="scientific">Hyalangium rubrum</name>
    <dbReference type="NCBI Taxonomy" id="3103134"/>
    <lineage>
        <taxon>Bacteria</taxon>
        <taxon>Pseudomonadati</taxon>
        <taxon>Myxococcota</taxon>
        <taxon>Myxococcia</taxon>
        <taxon>Myxococcales</taxon>
        <taxon>Cystobacterineae</taxon>
        <taxon>Archangiaceae</taxon>
        <taxon>Hyalangium</taxon>
    </lineage>
</organism>
<evidence type="ECO:0000256" key="1">
    <source>
        <dbReference type="SAM" id="MobiDB-lite"/>
    </source>
</evidence>
<sequence>MGSARIASPGNHRRRTGLLAALVLCLAVACRTPPPPPAAPPSAPPPSPPVVSAPSPAPAPVPAPVAPARPAPRVFDVAANETQLASYRVTIKDKQLGAPPPWMAQVFPERYSEAPGVFTFRGDSTRTGGAWGTCPMKERKLELVWTANTTPGKPPWRGGAGWTGQPVIVQWPDVMRHSMSKLGRRRFEKGFVEVIQGSLDGSVYFLDLRTGRATRPPIVTGNPIKGSVSLDPRAYPLLFVGQGIPQKKPIGLHVYNLITHKEVFFLSGKDKASPRRWGAFDSSGLLNRATDSYLLGGENGLFYALRLNTNFDAIKLTLKVRPEVLRYRYTPTDSAHYGIENSISVVGNLAFFADNGGTLQAIDLRTFQPVWAFPAGDDTDASIPVELEEGRPVLYTGTEVDKTGPSGKAWLRKLDGLTGQVLWERSYPCQGARTPKKVDAGVFATPLVGTGDIGDRVLFTLSRCPGFTEGLMVALDKATGEEVWRKPLDNYAWSSPTACKDEQGHTFILQGDILGTVHLLDGRTGEELDSLKLSGLIEASPAIFGDMAVLATRGQWIHGLRLR</sequence>